<dbReference type="GO" id="GO:0050163">
    <property type="term" value="F:oxaloacetate tautomerase activity"/>
    <property type="evidence" value="ECO:0007669"/>
    <property type="project" value="UniProtKB-EC"/>
</dbReference>
<reference evidence="13 14" key="1">
    <citation type="submission" date="2015-10" db="EMBL/GenBank/DDBJ databases">
        <title>Draft genomes sequences of Candida glabrata isolates 1A, 1B, 2A, 2B, 3A and 3B.</title>
        <authorList>
            <person name="Haavelsrud O.E."/>
            <person name="Gaustad P."/>
        </authorList>
    </citation>
    <scope>NUCLEOTIDE SEQUENCE [LARGE SCALE GENOMIC DNA]</scope>
    <source>
        <strain evidence="13">910700640</strain>
    </source>
</reference>
<comment type="similarity">
    <text evidence="4">Belongs to the FAH family.</text>
</comment>
<proteinExistence type="inferred from homology"/>
<comment type="subcellular location">
    <subcellularLocation>
        <location evidence="3">Mitochondrion</location>
    </subcellularLocation>
</comment>
<dbReference type="AlphaFoldDB" id="A0A0W0E7Z9"/>
<gene>
    <name evidence="13" type="ORF">AO440_003030</name>
</gene>
<dbReference type="PANTHER" id="PTHR11820:SF7">
    <property type="entry name" value="ACYLPYRUVASE FAHD1, MITOCHONDRIAL"/>
    <property type="match status" value="1"/>
</dbReference>
<evidence type="ECO:0000313" key="14">
    <source>
        <dbReference type="Proteomes" id="UP000054886"/>
    </source>
</evidence>
<dbReference type="Proteomes" id="UP000054886">
    <property type="component" value="Unassembled WGS sequence"/>
</dbReference>
<keyword evidence="5" id="KW-0479">Metal-binding</keyword>
<comment type="cofactor">
    <cofactor evidence="2">
        <name>Mg(2+)</name>
        <dbReference type="ChEBI" id="CHEBI:18420"/>
    </cofactor>
</comment>
<protein>
    <recommendedName>
        <fullName evidence="10">oxaloacetate tautomerase</fullName>
        <ecNumber evidence="10">5.3.2.2</ecNumber>
    </recommendedName>
</protein>
<comment type="function">
    <text evidence="11">Tautomerase that converts enol-oxaloacetate, a strong inhibitor of succinate dehydrogenase, to the physiological keto form of oxaloacetate.</text>
</comment>
<dbReference type="VEuPathDB" id="FungiDB:CAGL0J06204g"/>
<comment type="cofactor">
    <cofactor evidence="1">
        <name>Mn(2+)</name>
        <dbReference type="ChEBI" id="CHEBI:29035"/>
    </cofactor>
</comment>
<evidence type="ECO:0000313" key="13">
    <source>
        <dbReference type="EMBL" id="KTB11225.1"/>
    </source>
</evidence>
<evidence type="ECO:0000256" key="11">
    <source>
        <dbReference type="ARBA" id="ARBA00056302"/>
    </source>
</evidence>
<dbReference type="SUPFAM" id="SSF56529">
    <property type="entry name" value="FAH"/>
    <property type="match status" value="1"/>
</dbReference>
<evidence type="ECO:0000256" key="4">
    <source>
        <dbReference type="ARBA" id="ARBA00010211"/>
    </source>
</evidence>
<dbReference type="VEuPathDB" id="FungiDB:B1J91_J06204g"/>
<evidence type="ECO:0000256" key="10">
    <source>
        <dbReference type="ARBA" id="ARBA00044973"/>
    </source>
</evidence>
<keyword evidence="13" id="KW-0378">Hydrolase</keyword>
<dbReference type="FunFam" id="3.90.850.10:FF:000014">
    <property type="entry name" value="Uncharacterized mitochondrial hydrolase FMP41"/>
    <property type="match status" value="1"/>
</dbReference>
<keyword evidence="7" id="KW-0496">Mitochondrion</keyword>
<dbReference type="GO" id="GO:0046872">
    <property type="term" value="F:metal ion binding"/>
    <property type="evidence" value="ECO:0007669"/>
    <property type="project" value="UniProtKB-KW"/>
</dbReference>
<accession>A0A0W0E7Z9</accession>
<dbReference type="VEuPathDB" id="FungiDB:GWK60_J06017"/>
<dbReference type="InterPro" id="IPR011234">
    <property type="entry name" value="Fumarylacetoacetase-like_C"/>
</dbReference>
<evidence type="ECO:0000256" key="2">
    <source>
        <dbReference type="ARBA" id="ARBA00001946"/>
    </source>
</evidence>
<sequence>MSIAKLFAGKMSYTYLKDAKKIICIGRNYAAHIKELNNATPKQPFFFLKPMSSVVTPVDEKHAIKELPKQASYHGLNDDGTNPGTIQIPKGTVVHHEIEVALVMDKYISNASESEFTAADVYDSIRGVALALDLTARNVQDEAKKKGLPWSIGKGFDTFLPMSHMIPKTQFEANKENLQEAFRVTCDVNGTRRQDGNTNLMLYPLHKIIQHISTMMTLEPGDIILTGTPAGVGPIAAGDNISGQLYYTDDLLIDFNFDCVVRPGPYEYKET</sequence>
<dbReference type="EC" id="5.3.2.2" evidence="10"/>
<dbReference type="VEuPathDB" id="FungiDB:GVI51_J06039"/>
<keyword evidence="6" id="KW-0460">Magnesium</keyword>
<evidence type="ECO:0000256" key="8">
    <source>
        <dbReference type="ARBA" id="ARBA00023235"/>
    </source>
</evidence>
<organism evidence="13 14">
    <name type="scientific">Candida glabrata</name>
    <name type="common">Yeast</name>
    <name type="synonym">Torulopsis glabrata</name>
    <dbReference type="NCBI Taxonomy" id="5478"/>
    <lineage>
        <taxon>Eukaryota</taxon>
        <taxon>Fungi</taxon>
        <taxon>Dikarya</taxon>
        <taxon>Ascomycota</taxon>
        <taxon>Saccharomycotina</taxon>
        <taxon>Saccharomycetes</taxon>
        <taxon>Saccharomycetales</taxon>
        <taxon>Saccharomycetaceae</taxon>
        <taxon>Nakaseomyces</taxon>
    </lineage>
</organism>
<keyword evidence="8" id="KW-0413">Isomerase</keyword>
<dbReference type="GO" id="GO:0006107">
    <property type="term" value="P:oxaloacetate metabolic process"/>
    <property type="evidence" value="ECO:0007669"/>
    <property type="project" value="EnsemblFungi"/>
</dbReference>
<evidence type="ECO:0000256" key="3">
    <source>
        <dbReference type="ARBA" id="ARBA00004173"/>
    </source>
</evidence>
<dbReference type="PANTHER" id="PTHR11820">
    <property type="entry name" value="ACYLPYRUVASE"/>
    <property type="match status" value="1"/>
</dbReference>
<dbReference type="GO" id="GO:0005739">
    <property type="term" value="C:mitochondrion"/>
    <property type="evidence" value="ECO:0007669"/>
    <property type="project" value="UniProtKB-SubCell"/>
</dbReference>
<feature type="domain" description="Fumarylacetoacetase-like C-terminal" evidence="12">
    <location>
        <begin position="21"/>
        <end position="241"/>
    </location>
</feature>
<evidence type="ECO:0000256" key="5">
    <source>
        <dbReference type="ARBA" id="ARBA00022723"/>
    </source>
</evidence>
<dbReference type="InterPro" id="IPR036663">
    <property type="entry name" value="Fumarylacetoacetase_C_sf"/>
</dbReference>
<dbReference type="Pfam" id="PF01557">
    <property type="entry name" value="FAA_hydrolase"/>
    <property type="match status" value="1"/>
</dbReference>
<comment type="catalytic activity">
    <reaction evidence="9">
        <text>oxaloacetate = enol-oxaloacetate</text>
        <dbReference type="Rhea" id="RHEA:16021"/>
        <dbReference type="ChEBI" id="CHEBI:16452"/>
        <dbReference type="ChEBI" id="CHEBI:17479"/>
        <dbReference type="EC" id="5.3.2.2"/>
    </reaction>
    <physiologicalReaction direction="right-to-left" evidence="9">
        <dbReference type="Rhea" id="RHEA:16023"/>
    </physiologicalReaction>
</comment>
<name>A0A0W0E7Z9_CANGB</name>
<evidence type="ECO:0000259" key="12">
    <source>
        <dbReference type="Pfam" id="PF01557"/>
    </source>
</evidence>
<evidence type="ECO:0000256" key="7">
    <source>
        <dbReference type="ARBA" id="ARBA00023128"/>
    </source>
</evidence>
<dbReference type="EMBL" id="LLZZ01000043">
    <property type="protein sequence ID" value="KTB11225.1"/>
    <property type="molecule type" value="Genomic_DNA"/>
</dbReference>
<comment type="caution">
    <text evidence="13">The sequence shown here is derived from an EMBL/GenBank/DDBJ whole genome shotgun (WGS) entry which is preliminary data.</text>
</comment>
<dbReference type="Gene3D" id="3.90.850.10">
    <property type="entry name" value="Fumarylacetoacetase-like, C-terminal domain"/>
    <property type="match status" value="1"/>
</dbReference>
<dbReference type="GO" id="GO:0018773">
    <property type="term" value="F:acetylpyruvate hydrolase activity"/>
    <property type="evidence" value="ECO:0007669"/>
    <property type="project" value="TreeGrafter"/>
</dbReference>
<evidence type="ECO:0000256" key="9">
    <source>
        <dbReference type="ARBA" id="ARBA00044911"/>
    </source>
</evidence>
<evidence type="ECO:0000256" key="1">
    <source>
        <dbReference type="ARBA" id="ARBA00001936"/>
    </source>
</evidence>
<evidence type="ECO:0000256" key="6">
    <source>
        <dbReference type="ARBA" id="ARBA00022842"/>
    </source>
</evidence>